<evidence type="ECO:0000313" key="2">
    <source>
        <dbReference type="EMBL" id="ORE20060.1"/>
    </source>
</evidence>
<keyword evidence="1" id="KW-0472">Membrane</keyword>
<feature type="transmembrane region" description="Helical" evidence="1">
    <location>
        <begin position="37"/>
        <end position="56"/>
    </location>
</feature>
<proteinExistence type="predicted"/>
<accession>A0A1X0S6X5</accession>
<protein>
    <submittedName>
        <fullName evidence="2">Uncharacterized protein</fullName>
    </submittedName>
</protein>
<dbReference type="OMA" id="CFDLHFV"/>
<dbReference type="AlphaFoldDB" id="A0A1X0S6X5"/>
<gene>
    <name evidence="2" type="ORF">BCV71DRAFT_176551</name>
</gene>
<dbReference type="Proteomes" id="UP000242381">
    <property type="component" value="Unassembled WGS sequence"/>
</dbReference>
<keyword evidence="1" id="KW-1133">Transmembrane helix</keyword>
<keyword evidence="1" id="KW-0812">Transmembrane</keyword>
<reference evidence="2 3" key="1">
    <citation type="journal article" date="2016" name="Proc. Natl. Acad. Sci. U.S.A.">
        <title>Lipid metabolic changes in an early divergent fungus govern the establishment of a mutualistic symbiosis with endobacteria.</title>
        <authorList>
            <person name="Lastovetsky O.A."/>
            <person name="Gaspar M.L."/>
            <person name="Mondo S.J."/>
            <person name="LaButti K.M."/>
            <person name="Sandor L."/>
            <person name="Grigoriev I.V."/>
            <person name="Henry S.A."/>
            <person name="Pawlowska T.E."/>
        </authorList>
    </citation>
    <scope>NUCLEOTIDE SEQUENCE [LARGE SCALE GENOMIC DNA]</scope>
    <source>
        <strain evidence="2 3">ATCC 11559</strain>
    </source>
</reference>
<feature type="transmembrane region" description="Helical" evidence="1">
    <location>
        <begin position="6"/>
        <end position="25"/>
    </location>
</feature>
<organism evidence="2 3">
    <name type="scientific">Rhizopus microsporus</name>
    <dbReference type="NCBI Taxonomy" id="58291"/>
    <lineage>
        <taxon>Eukaryota</taxon>
        <taxon>Fungi</taxon>
        <taxon>Fungi incertae sedis</taxon>
        <taxon>Mucoromycota</taxon>
        <taxon>Mucoromycotina</taxon>
        <taxon>Mucoromycetes</taxon>
        <taxon>Mucorales</taxon>
        <taxon>Mucorineae</taxon>
        <taxon>Rhizopodaceae</taxon>
        <taxon>Rhizopus</taxon>
    </lineage>
</organism>
<name>A0A1X0S6X5_RHIZD</name>
<evidence type="ECO:0000313" key="3">
    <source>
        <dbReference type="Proteomes" id="UP000242381"/>
    </source>
</evidence>
<feature type="non-terminal residue" evidence="2">
    <location>
        <position position="1"/>
    </location>
</feature>
<evidence type="ECO:0000256" key="1">
    <source>
        <dbReference type="SAM" id="Phobius"/>
    </source>
</evidence>
<sequence length="62" mass="7178">ICIPTATAKVIDILFLIYCIAIIVVNRHVTEHRTIVCFDLHFVSSFFLSFCIFLFSSSKYFL</sequence>
<dbReference type="EMBL" id="KV921300">
    <property type="protein sequence ID" value="ORE20060.1"/>
    <property type="molecule type" value="Genomic_DNA"/>
</dbReference>